<comment type="caution">
    <text evidence="4">The sequence shown here is derived from an EMBL/GenBank/DDBJ whole genome shotgun (WGS) entry which is preliminary data.</text>
</comment>
<dbReference type="PROSITE" id="PS50088">
    <property type="entry name" value="ANK_REPEAT"/>
    <property type="match status" value="2"/>
</dbReference>
<dbReference type="Pfam" id="PF24883">
    <property type="entry name" value="NPHP3_N"/>
    <property type="match status" value="1"/>
</dbReference>
<feature type="domain" description="Nephrocystin 3-like N-terminal" evidence="3">
    <location>
        <begin position="200"/>
        <end position="363"/>
    </location>
</feature>
<name>A0A9P4Q6E8_9PEZI</name>
<dbReference type="OrthoDB" id="1577640at2759"/>
<dbReference type="SUPFAM" id="SSF52540">
    <property type="entry name" value="P-loop containing nucleoside triphosphate hydrolases"/>
    <property type="match status" value="1"/>
</dbReference>
<feature type="repeat" description="ANK" evidence="2">
    <location>
        <begin position="726"/>
        <end position="758"/>
    </location>
</feature>
<dbReference type="SUPFAM" id="SSF48403">
    <property type="entry name" value="Ankyrin repeat"/>
    <property type="match status" value="1"/>
</dbReference>
<dbReference type="PROSITE" id="PS50297">
    <property type="entry name" value="ANK_REP_REGION"/>
    <property type="match status" value="1"/>
</dbReference>
<dbReference type="InterPro" id="IPR027417">
    <property type="entry name" value="P-loop_NTPase"/>
</dbReference>
<dbReference type="Proteomes" id="UP000799441">
    <property type="component" value="Unassembled WGS sequence"/>
</dbReference>
<dbReference type="PANTHER" id="PTHR10039">
    <property type="entry name" value="AMELOGENIN"/>
    <property type="match status" value="1"/>
</dbReference>
<feature type="non-terminal residue" evidence="4">
    <location>
        <position position="768"/>
    </location>
</feature>
<dbReference type="AlphaFoldDB" id="A0A9P4Q6E8"/>
<dbReference type="Gene3D" id="3.40.50.300">
    <property type="entry name" value="P-loop containing nucleotide triphosphate hydrolases"/>
    <property type="match status" value="1"/>
</dbReference>
<dbReference type="InterPro" id="IPR002110">
    <property type="entry name" value="Ankyrin_rpt"/>
</dbReference>
<dbReference type="InterPro" id="IPR036770">
    <property type="entry name" value="Ankyrin_rpt-contain_sf"/>
</dbReference>
<proteinExistence type="predicted"/>
<evidence type="ECO:0000256" key="1">
    <source>
        <dbReference type="ARBA" id="ARBA00022737"/>
    </source>
</evidence>
<dbReference type="PANTHER" id="PTHR10039:SF16">
    <property type="entry name" value="GPI INOSITOL-DEACYLASE"/>
    <property type="match status" value="1"/>
</dbReference>
<accession>A0A9P4Q6E8</accession>
<sequence length="768" mass="86741">MELAGSAVGFVSLGLQVCQGLLSYYNDWKDYRTDIRSVYESITDLSRTLGLLRTSLGDELLDKERAERVKNCLIPCEYALNELSLKQRELQKYPQPERSRQKTWSEVQRLAYPFKKDTLKKLQETVGQVQERLKLAIQILQLDLDTNSQRKLGHVLDVSQQNQRLLGVQQSDHFQNVKIWLAPPDPWTNHQSARQRHEPQTGTWLLQSDLYQKWKDGAVKHLWISGKAGCGKTILSSTAIEDVQEYCTGKESVGYAIFYFSFSDNRKQAFKDLICSLVAQLGWKEPGASMLQQAYEKPNRSTPSEDELERILVASVKSFDEVFLILDALDESPEGGEVRQTTLDGIERLAQSAPNIKILATSRELRDVRESMETIEVAPISVATSTVDEDIRRYVTTQLHDRKFARLNARTRSLIEETISRKADGMFRWAYCQLQELKKLKSAKPKYIEDALRDLPATLDETYERMLVGIEKRYHAEALTLLQWLAYAQSPPTLGELAEAAIIDPMEENEVDTGNRGDIEDTLDILGGLVTVLDCSEDHDDIASDDSMSVESDSLSISSSSGRVDCRYTDETKVRLAHFSVQEYLESERIQEGEAKNFSLKSTRGHRFLAQSCLSYISHYCCESAKSLTKNDFRAYPLLRYSAKSWYYHSSRQECADVSREVSLLSSITSKHNWLLVHQPDRLWAYPFEEFRDVGSSLYYAGLVGLQRVIQMLLDAGADVNAEGGHYGNALQAASLEGHTEVVQLLLDSGANVNAEGGHYGSALQAAS</sequence>
<evidence type="ECO:0000259" key="3">
    <source>
        <dbReference type="Pfam" id="PF24883"/>
    </source>
</evidence>
<organism evidence="4 5">
    <name type="scientific">Polychaeton citri CBS 116435</name>
    <dbReference type="NCBI Taxonomy" id="1314669"/>
    <lineage>
        <taxon>Eukaryota</taxon>
        <taxon>Fungi</taxon>
        <taxon>Dikarya</taxon>
        <taxon>Ascomycota</taxon>
        <taxon>Pezizomycotina</taxon>
        <taxon>Dothideomycetes</taxon>
        <taxon>Dothideomycetidae</taxon>
        <taxon>Capnodiales</taxon>
        <taxon>Capnodiaceae</taxon>
        <taxon>Polychaeton</taxon>
    </lineage>
</organism>
<dbReference type="Gene3D" id="1.25.40.20">
    <property type="entry name" value="Ankyrin repeat-containing domain"/>
    <property type="match status" value="1"/>
</dbReference>
<reference evidence="4" key="1">
    <citation type="journal article" date="2020" name="Stud. Mycol.">
        <title>101 Dothideomycetes genomes: a test case for predicting lifestyles and emergence of pathogens.</title>
        <authorList>
            <person name="Haridas S."/>
            <person name="Albert R."/>
            <person name="Binder M."/>
            <person name="Bloem J."/>
            <person name="Labutti K."/>
            <person name="Salamov A."/>
            <person name="Andreopoulos B."/>
            <person name="Baker S."/>
            <person name="Barry K."/>
            <person name="Bills G."/>
            <person name="Bluhm B."/>
            <person name="Cannon C."/>
            <person name="Castanera R."/>
            <person name="Culley D."/>
            <person name="Daum C."/>
            <person name="Ezra D."/>
            <person name="Gonzalez J."/>
            <person name="Henrissat B."/>
            <person name="Kuo A."/>
            <person name="Liang C."/>
            <person name="Lipzen A."/>
            <person name="Lutzoni F."/>
            <person name="Magnuson J."/>
            <person name="Mondo S."/>
            <person name="Nolan M."/>
            <person name="Ohm R."/>
            <person name="Pangilinan J."/>
            <person name="Park H.-J."/>
            <person name="Ramirez L."/>
            <person name="Alfaro M."/>
            <person name="Sun H."/>
            <person name="Tritt A."/>
            <person name="Yoshinaga Y."/>
            <person name="Zwiers L.-H."/>
            <person name="Turgeon B."/>
            <person name="Goodwin S."/>
            <person name="Spatafora J."/>
            <person name="Crous P."/>
            <person name="Grigoriev I."/>
        </authorList>
    </citation>
    <scope>NUCLEOTIDE SEQUENCE</scope>
    <source>
        <strain evidence="4">CBS 116435</strain>
    </source>
</reference>
<evidence type="ECO:0000313" key="5">
    <source>
        <dbReference type="Proteomes" id="UP000799441"/>
    </source>
</evidence>
<evidence type="ECO:0000256" key="2">
    <source>
        <dbReference type="PROSITE-ProRule" id="PRU00023"/>
    </source>
</evidence>
<dbReference type="EMBL" id="MU003818">
    <property type="protein sequence ID" value="KAF2718867.1"/>
    <property type="molecule type" value="Genomic_DNA"/>
</dbReference>
<evidence type="ECO:0000313" key="4">
    <source>
        <dbReference type="EMBL" id="KAF2718867.1"/>
    </source>
</evidence>
<keyword evidence="1" id="KW-0677">Repeat</keyword>
<dbReference type="Pfam" id="PF00023">
    <property type="entry name" value="Ank"/>
    <property type="match status" value="1"/>
</dbReference>
<dbReference type="SMART" id="SM00248">
    <property type="entry name" value="ANK"/>
    <property type="match status" value="2"/>
</dbReference>
<feature type="repeat" description="ANK" evidence="2">
    <location>
        <begin position="693"/>
        <end position="725"/>
    </location>
</feature>
<dbReference type="InterPro" id="IPR056884">
    <property type="entry name" value="NPHP3-like_N"/>
</dbReference>
<keyword evidence="5" id="KW-1185">Reference proteome</keyword>
<protein>
    <recommendedName>
        <fullName evidence="3">Nephrocystin 3-like N-terminal domain-containing protein</fullName>
    </recommendedName>
</protein>
<keyword evidence="2" id="KW-0040">ANK repeat</keyword>
<gene>
    <name evidence="4" type="ORF">K431DRAFT_123484</name>
</gene>